<dbReference type="Proteomes" id="UP000593560">
    <property type="component" value="Unassembled WGS sequence"/>
</dbReference>
<reference evidence="11 12" key="1">
    <citation type="journal article" date="2019" name="Genome Biol. Evol.">
        <title>Insights into the evolution of the New World diploid cottons (Gossypium, subgenus Houzingenia) based on genome sequencing.</title>
        <authorList>
            <person name="Grover C.E."/>
            <person name="Arick M.A. 2nd"/>
            <person name="Thrash A."/>
            <person name="Conover J.L."/>
            <person name="Sanders W.S."/>
            <person name="Peterson D.G."/>
            <person name="Frelichowski J.E."/>
            <person name="Scheffler J.A."/>
            <person name="Scheffler B.E."/>
            <person name="Wendel J.F."/>
        </authorList>
    </citation>
    <scope>NUCLEOTIDE SEQUENCE [LARGE SCALE GENOMIC DNA]</scope>
    <source>
        <strain evidence="11">0</strain>
        <tissue evidence="11">Leaf</tissue>
    </source>
</reference>
<evidence type="ECO:0000313" key="12">
    <source>
        <dbReference type="Proteomes" id="UP000593560"/>
    </source>
</evidence>
<dbReference type="InterPro" id="IPR006702">
    <property type="entry name" value="CASP_dom"/>
</dbReference>
<dbReference type="OrthoDB" id="828022at2759"/>
<gene>
    <name evidence="11" type="ORF">Gohar_023156</name>
</gene>
<evidence type="ECO:0000256" key="1">
    <source>
        <dbReference type="ARBA" id="ARBA00004651"/>
    </source>
</evidence>
<keyword evidence="7 8" id="KW-0472">Membrane</keyword>
<evidence type="ECO:0000256" key="4">
    <source>
        <dbReference type="ARBA" id="ARBA00022475"/>
    </source>
</evidence>
<dbReference type="Pfam" id="PF04535">
    <property type="entry name" value="CASP_dom"/>
    <property type="match status" value="1"/>
</dbReference>
<proteinExistence type="inferred from homology"/>
<feature type="transmembrane region" description="Helical" evidence="8">
    <location>
        <begin position="184"/>
        <end position="205"/>
    </location>
</feature>
<keyword evidence="5 8" id="KW-0812">Transmembrane</keyword>
<evidence type="ECO:0000256" key="6">
    <source>
        <dbReference type="ARBA" id="ARBA00022989"/>
    </source>
</evidence>
<protein>
    <recommendedName>
        <fullName evidence="8">CASP-like protein</fullName>
    </recommendedName>
</protein>
<keyword evidence="6 8" id="KW-1133">Transmembrane helix</keyword>
<dbReference type="InterPro" id="IPR045009">
    <property type="entry name" value="CASPL-5"/>
</dbReference>
<evidence type="ECO:0000259" key="10">
    <source>
        <dbReference type="Pfam" id="PF04535"/>
    </source>
</evidence>
<dbReference type="PANTHER" id="PTHR32021:SF16">
    <property type="entry name" value="CASP-LIKE PROTEIN 5A2"/>
    <property type="match status" value="1"/>
</dbReference>
<accession>A0A7J9HBZ6</accession>
<keyword evidence="4 8" id="KW-1003">Cell membrane</keyword>
<comment type="subcellular location">
    <subcellularLocation>
        <location evidence="1 8">Cell membrane</location>
        <topology evidence="1 8">Multi-pass membrane protein</topology>
    </subcellularLocation>
</comment>
<organism evidence="11 12">
    <name type="scientific">Gossypium harknessii</name>
    <dbReference type="NCBI Taxonomy" id="34285"/>
    <lineage>
        <taxon>Eukaryota</taxon>
        <taxon>Viridiplantae</taxon>
        <taxon>Streptophyta</taxon>
        <taxon>Embryophyta</taxon>
        <taxon>Tracheophyta</taxon>
        <taxon>Spermatophyta</taxon>
        <taxon>Magnoliopsida</taxon>
        <taxon>eudicotyledons</taxon>
        <taxon>Gunneridae</taxon>
        <taxon>Pentapetalae</taxon>
        <taxon>rosids</taxon>
        <taxon>malvids</taxon>
        <taxon>Malvales</taxon>
        <taxon>Malvaceae</taxon>
        <taxon>Malvoideae</taxon>
        <taxon>Gossypium</taxon>
    </lineage>
</organism>
<sequence>MNVSHASVHPVEDLPTTDGGVGIGGGNNNNNNEVPRVRMKDIQGMPGTAGGLALRICQFVSAVMGLCIMATTSDFPSVTAFCSEKMASGDSRMSSATLLSYLVAATGLQSVWSISQAIIDIYALLVRRSLQNYRVVSLFAIGDGITSTLTFAAACASAGITVLIDNDLNSCAHNHCLQFETATAMAFISWFTTLPSFLLNFWSLASR</sequence>
<feature type="transmembrane region" description="Helical" evidence="8">
    <location>
        <begin position="138"/>
        <end position="164"/>
    </location>
</feature>
<keyword evidence="12" id="KW-1185">Reference proteome</keyword>
<evidence type="ECO:0000256" key="9">
    <source>
        <dbReference type="SAM" id="MobiDB-lite"/>
    </source>
</evidence>
<feature type="transmembrane region" description="Helical" evidence="8">
    <location>
        <begin position="98"/>
        <end position="126"/>
    </location>
</feature>
<dbReference type="PANTHER" id="PTHR32021">
    <property type="entry name" value="CASP-LIKE PROTEIN 5B3"/>
    <property type="match status" value="1"/>
</dbReference>
<feature type="domain" description="Casparian strip membrane protein" evidence="10">
    <location>
        <begin position="46"/>
        <end position="191"/>
    </location>
</feature>
<name>A0A7J9HBZ6_9ROSI</name>
<feature type="region of interest" description="Disordered" evidence="9">
    <location>
        <begin position="1"/>
        <end position="35"/>
    </location>
</feature>
<evidence type="ECO:0000256" key="7">
    <source>
        <dbReference type="ARBA" id="ARBA00023136"/>
    </source>
</evidence>
<comment type="similarity">
    <text evidence="2 8">Belongs to the Casparian strip membrane proteins (CASP) family.</text>
</comment>
<comment type="subunit">
    <text evidence="3 8">Homodimer and heterodimers.</text>
</comment>
<comment type="caution">
    <text evidence="11">The sequence shown here is derived from an EMBL/GenBank/DDBJ whole genome shotgun (WGS) entry which is preliminary data.</text>
</comment>
<evidence type="ECO:0000256" key="5">
    <source>
        <dbReference type="ARBA" id="ARBA00022692"/>
    </source>
</evidence>
<evidence type="ECO:0000313" key="11">
    <source>
        <dbReference type="EMBL" id="MBA0807346.1"/>
    </source>
</evidence>
<dbReference type="GO" id="GO:0005886">
    <property type="term" value="C:plasma membrane"/>
    <property type="evidence" value="ECO:0007669"/>
    <property type="project" value="UniProtKB-SubCell"/>
</dbReference>
<dbReference type="EMBL" id="JABFAD010000009">
    <property type="protein sequence ID" value="MBA0807346.1"/>
    <property type="molecule type" value="Genomic_DNA"/>
</dbReference>
<evidence type="ECO:0000256" key="2">
    <source>
        <dbReference type="ARBA" id="ARBA00007651"/>
    </source>
</evidence>
<feature type="transmembrane region" description="Helical" evidence="8">
    <location>
        <begin position="52"/>
        <end position="71"/>
    </location>
</feature>
<evidence type="ECO:0000256" key="8">
    <source>
        <dbReference type="RuleBase" id="RU361233"/>
    </source>
</evidence>
<dbReference type="AlphaFoldDB" id="A0A7J9HBZ6"/>
<evidence type="ECO:0000256" key="3">
    <source>
        <dbReference type="ARBA" id="ARBA00011489"/>
    </source>
</evidence>